<keyword evidence="1" id="KW-1133">Transmembrane helix</keyword>
<reference evidence="2" key="2">
    <citation type="submission" date="2025-09" db="UniProtKB">
        <authorList>
            <consortium name="Ensembl"/>
        </authorList>
    </citation>
    <scope>IDENTIFICATION</scope>
</reference>
<evidence type="ECO:0000313" key="3">
    <source>
        <dbReference type="Proteomes" id="UP000265000"/>
    </source>
</evidence>
<protein>
    <submittedName>
        <fullName evidence="2">Uncharacterized protein</fullName>
    </submittedName>
</protein>
<dbReference type="Proteomes" id="UP000265000">
    <property type="component" value="Unplaced"/>
</dbReference>
<reference evidence="2" key="1">
    <citation type="submission" date="2025-08" db="UniProtKB">
        <authorList>
            <consortium name="Ensembl"/>
        </authorList>
    </citation>
    <scope>IDENTIFICATION</scope>
</reference>
<name>A0A3Q2PTU4_FUNHE</name>
<feature type="transmembrane region" description="Helical" evidence="1">
    <location>
        <begin position="75"/>
        <end position="100"/>
    </location>
</feature>
<feature type="transmembrane region" description="Helical" evidence="1">
    <location>
        <begin position="148"/>
        <end position="168"/>
    </location>
</feature>
<keyword evidence="1" id="KW-0472">Membrane</keyword>
<proteinExistence type="predicted"/>
<dbReference type="Ensembl" id="ENSFHET00000024996.1">
    <property type="protein sequence ID" value="ENSFHEP00000016559.1"/>
    <property type="gene ID" value="ENSFHEG00000018260.1"/>
</dbReference>
<organism evidence="2 3">
    <name type="scientific">Fundulus heteroclitus</name>
    <name type="common">Killifish</name>
    <name type="synonym">Mummichog</name>
    <dbReference type="NCBI Taxonomy" id="8078"/>
    <lineage>
        <taxon>Eukaryota</taxon>
        <taxon>Metazoa</taxon>
        <taxon>Chordata</taxon>
        <taxon>Craniata</taxon>
        <taxon>Vertebrata</taxon>
        <taxon>Euteleostomi</taxon>
        <taxon>Actinopterygii</taxon>
        <taxon>Neopterygii</taxon>
        <taxon>Teleostei</taxon>
        <taxon>Neoteleostei</taxon>
        <taxon>Acanthomorphata</taxon>
        <taxon>Ovalentaria</taxon>
        <taxon>Atherinomorphae</taxon>
        <taxon>Cyprinodontiformes</taxon>
        <taxon>Fundulidae</taxon>
        <taxon>Fundulus</taxon>
    </lineage>
</organism>
<dbReference type="AlphaFoldDB" id="A0A3Q2PTU4"/>
<evidence type="ECO:0000256" key="1">
    <source>
        <dbReference type="SAM" id="Phobius"/>
    </source>
</evidence>
<accession>A0A3Q2PTU4</accession>
<evidence type="ECO:0000313" key="2">
    <source>
        <dbReference type="Ensembl" id="ENSFHEP00000016559.1"/>
    </source>
</evidence>
<keyword evidence="3" id="KW-1185">Reference proteome</keyword>
<sequence>LFTGCLKAFQSYFFQSCLVHVIGPHLSPPLSITPRTNLRLFFFFFCVWSEGSSSCHFGPDTQATPRKRKGGGLTLYGASGRILLATHVLFGLCVFVRWVIWSEAEVGFLAVSLALLQHCVSQLQHETRNLLAVLFWITPSFSASLAHLYFLFFFFLLFPSFVEICILLQKV</sequence>
<keyword evidence="1" id="KW-0812">Transmembrane</keyword>